<protein>
    <recommendedName>
        <fullName evidence="4">Phage associated protein</fullName>
    </recommendedName>
</protein>
<evidence type="ECO:0000313" key="2">
    <source>
        <dbReference type="EMBL" id="STZ68285.1"/>
    </source>
</evidence>
<evidence type="ECO:0008006" key="4">
    <source>
        <dbReference type="Google" id="ProtNLM"/>
    </source>
</evidence>
<feature type="chain" id="PRO_5016913254" description="Phage associated protein" evidence="1">
    <location>
        <begin position="20"/>
        <end position="148"/>
    </location>
</feature>
<name>A0A378TZ30_NEIEL</name>
<accession>A0A378TZ30</accession>
<dbReference type="EMBL" id="UGQW01000002">
    <property type="protein sequence ID" value="STZ68285.1"/>
    <property type="molecule type" value="Genomic_DNA"/>
</dbReference>
<organism evidence="2 3">
    <name type="scientific">Neisseria elongata</name>
    <dbReference type="NCBI Taxonomy" id="495"/>
    <lineage>
        <taxon>Bacteria</taxon>
        <taxon>Pseudomonadati</taxon>
        <taxon>Pseudomonadota</taxon>
        <taxon>Betaproteobacteria</taxon>
        <taxon>Neisseriales</taxon>
        <taxon>Neisseriaceae</taxon>
        <taxon>Neisseria</taxon>
    </lineage>
</organism>
<feature type="signal peptide" evidence="1">
    <location>
        <begin position="1"/>
        <end position="19"/>
    </location>
</feature>
<gene>
    <name evidence="2" type="ORF">NCTC10660_01797</name>
</gene>
<dbReference type="Proteomes" id="UP000254927">
    <property type="component" value="Unassembled WGS sequence"/>
</dbReference>
<reference evidence="2 3" key="1">
    <citation type="submission" date="2018-06" db="EMBL/GenBank/DDBJ databases">
        <authorList>
            <consortium name="Pathogen Informatics"/>
            <person name="Doyle S."/>
        </authorList>
    </citation>
    <scope>NUCLEOTIDE SEQUENCE [LARGE SCALE GENOMIC DNA]</scope>
    <source>
        <strain evidence="2 3">NCTC10660</strain>
    </source>
</reference>
<dbReference type="AlphaFoldDB" id="A0A378TZ30"/>
<keyword evidence="1" id="KW-0732">Signal</keyword>
<evidence type="ECO:0000256" key="1">
    <source>
        <dbReference type="SAM" id="SignalP"/>
    </source>
</evidence>
<sequence length="148" mass="16421">MSVKPLLLCLLLASPAAFAGNLSCHESPKPTGNQELDSIVTRYECDYTGSLQQAYAAFMKQGYNDKAPYPKTVPSVLPRKNLTLNAKEKIECGNEPETFEWSFKLRRQNANSVNMQYRGSDCASPFSADTEFVKSGKTVKIIHKAYSS</sequence>
<evidence type="ECO:0000313" key="3">
    <source>
        <dbReference type="Proteomes" id="UP000254927"/>
    </source>
</evidence>
<proteinExistence type="predicted"/>